<keyword evidence="1" id="KW-0472">Membrane</keyword>
<dbReference type="EMBL" id="ADLW01000015">
    <property type="protein sequence ID" value="EGK05357.1"/>
    <property type="molecule type" value="Genomic_DNA"/>
</dbReference>
<keyword evidence="3" id="KW-1185">Reference proteome</keyword>
<name>F8X3P7_9BACT</name>
<gene>
    <name evidence="2" type="ORF">HMPREF9456_02856</name>
</gene>
<dbReference type="STRING" id="742767.HMPREF9456_02856"/>
<dbReference type="Proteomes" id="UP000006420">
    <property type="component" value="Unassembled WGS sequence"/>
</dbReference>
<organism evidence="2 3">
    <name type="scientific">Dysgonomonas mossii DSM 22836</name>
    <dbReference type="NCBI Taxonomy" id="742767"/>
    <lineage>
        <taxon>Bacteria</taxon>
        <taxon>Pseudomonadati</taxon>
        <taxon>Bacteroidota</taxon>
        <taxon>Bacteroidia</taxon>
        <taxon>Bacteroidales</taxon>
        <taxon>Dysgonomonadaceae</taxon>
        <taxon>Dysgonomonas</taxon>
    </lineage>
</organism>
<sequence>MSILISNFAEKNEMICKIYKLLLFTVFYTSCCNTEHDQLDYNSCLEKLVMNYTSLDEISAYTGLSSRSLIEEKIKNESVSPELTKTLNEVLNVFSSNYNTGKKHISEQKSDIIYRLGKKSTYSINVNELQDQERILNEQFQNTIYNITSEYIIKGVESSFSQKYSLLNIPQNIWFHFTSTDKEVLLNFENSINNNIQIKEVENIINSRIEAWSEMLSLQHQILEDTLPLMKNDLIKLDNYNQILIDDPIFVERFKARNKKEIASFTADIIVSGVFSLLIFFFMNLLRGLRRTDKNKAPKIVTIPISIIVFIICFYFFDYKSLDDNLIMENIIYNNYSDYMNTQNLYVLEILNNYIE</sequence>
<proteinExistence type="predicted"/>
<reference evidence="2 3" key="1">
    <citation type="submission" date="2011-04" db="EMBL/GenBank/DDBJ databases">
        <title>The Genome Sequence of Dysgonomonas mossii DSM 22836.</title>
        <authorList>
            <consortium name="The Broad Institute Genome Sequencing Platform"/>
            <person name="Earl A."/>
            <person name="Ward D."/>
            <person name="Feldgarden M."/>
            <person name="Gevers D."/>
            <person name="Pudlo N."/>
            <person name="Martens E."/>
            <person name="Allen-Vercoe E."/>
            <person name="Young S.K."/>
            <person name="Zeng Q."/>
            <person name="Gargeya S."/>
            <person name="Fitzgerald M."/>
            <person name="Haas B."/>
            <person name="Abouelleil A."/>
            <person name="Alvarado L."/>
            <person name="Arachchi H.M."/>
            <person name="Berlin A."/>
            <person name="Brown A."/>
            <person name="Chapman S.B."/>
            <person name="Chen Z."/>
            <person name="Dunbar C."/>
            <person name="Freedman E."/>
            <person name="Gearin G."/>
            <person name="Gellesch M."/>
            <person name="Goldberg J."/>
            <person name="Griggs A."/>
            <person name="Gujja S."/>
            <person name="Heiman D."/>
            <person name="Howarth C."/>
            <person name="Larson L."/>
            <person name="Lui A."/>
            <person name="MacDonald P.J.P."/>
            <person name="Mehta T."/>
            <person name="Montmayeur A."/>
            <person name="Murphy C."/>
            <person name="Neiman D."/>
            <person name="Pearson M."/>
            <person name="Priest M."/>
            <person name="Roberts A."/>
            <person name="Saif S."/>
            <person name="Shea T."/>
            <person name="Shenoy N."/>
            <person name="Sisk P."/>
            <person name="Stolte C."/>
            <person name="Sykes S."/>
            <person name="Yandava C."/>
            <person name="Wortman J."/>
            <person name="Nusbaum C."/>
            <person name="Birren B."/>
        </authorList>
    </citation>
    <scope>NUCLEOTIDE SEQUENCE [LARGE SCALE GENOMIC DNA]</scope>
    <source>
        <strain evidence="2 3">DSM 22836</strain>
    </source>
</reference>
<dbReference type="AlphaFoldDB" id="F8X3P7"/>
<dbReference type="HOGENOM" id="CLU_777861_0_0_10"/>
<protein>
    <submittedName>
        <fullName evidence="2">Uncharacterized protein</fullName>
    </submittedName>
</protein>
<evidence type="ECO:0000313" key="2">
    <source>
        <dbReference type="EMBL" id="EGK05357.1"/>
    </source>
</evidence>
<keyword evidence="1" id="KW-1133">Transmembrane helix</keyword>
<accession>F8X3P7</accession>
<comment type="caution">
    <text evidence="2">The sequence shown here is derived from an EMBL/GenBank/DDBJ whole genome shotgun (WGS) entry which is preliminary data.</text>
</comment>
<feature type="transmembrane region" description="Helical" evidence="1">
    <location>
        <begin position="262"/>
        <end position="285"/>
    </location>
</feature>
<evidence type="ECO:0000313" key="3">
    <source>
        <dbReference type="Proteomes" id="UP000006420"/>
    </source>
</evidence>
<feature type="transmembrane region" description="Helical" evidence="1">
    <location>
        <begin position="297"/>
        <end position="317"/>
    </location>
</feature>
<keyword evidence="1" id="KW-0812">Transmembrane</keyword>
<evidence type="ECO:0000256" key="1">
    <source>
        <dbReference type="SAM" id="Phobius"/>
    </source>
</evidence>